<dbReference type="PROSITE" id="PS51029">
    <property type="entry name" value="MADF"/>
    <property type="match status" value="1"/>
</dbReference>
<dbReference type="GO" id="GO:0006357">
    <property type="term" value="P:regulation of transcription by RNA polymerase II"/>
    <property type="evidence" value="ECO:0007669"/>
    <property type="project" value="TreeGrafter"/>
</dbReference>
<dbReference type="PANTHER" id="PTHR12243">
    <property type="entry name" value="MADF DOMAIN TRANSCRIPTION FACTOR"/>
    <property type="match status" value="1"/>
</dbReference>
<organism evidence="3">
    <name type="scientific">Spodoptera frugiperda</name>
    <name type="common">Fall armyworm</name>
    <dbReference type="NCBI Taxonomy" id="7108"/>
    <lineage>
        <taxon>Eukaryota</taxon>
        <taxon>Metazoa</taxon>
        <taxon>Ecdysozoa</taxon>
        <taxon>Arthropoda</taxon>
        <taxon>Hexapoda</taxon>
        <taxon>Insecta</taxon>
        <taxon>Pterygota</taxon>
        <taxon>Neoptera</taxon>
        <taxon>Endopterygota</taxon>
        <taxon>Lepidoptera</taxon>
        <taxon>Glossata</taxon>
        <taxon>Ditrysia</taxon>
        <taxon>Noctuoidea</taxon>
        <taxon>Noctuidae</taxon>
        <taxon>Amphipyrinae</taxon>
        <taxon>Spodoptera</taxon>
    </lineage>
</organism>
<evidence type="ECO:0000259" key="2">
    <source>
        <dbReference type="PROSITE" id="PS51029"/>
    </source>
</evidence>
<gene>
    <name evidence="3" type="ORF">SFRICE_038341</name>
</gene>
<feature type="region of interest" description="Disordered" evidence="1">
    <location>
        <begin position="115"/>
        <end position="140"/>
    </location>
</feature>
<sequence length="140" mass="16118">MDKKFIESVRQFPCLWDTRLTTYKSNETKDAAWAIIIKDTGLEDVKISKAKWKKLRDNHRDAIKRQSATRSGQATLKKLPNYLQLKVKRTAMNALLEAEELNEQNSWTAPHYEYFTARTETSSEPPLPPPSPGTDNEQPL</sequence>
<protein>
    <submittedName>
        <fullName evidence="3">SFRICE_038341</fullName>
    </submittedName>
</protein>
<dbReference type="AlphaFoldDB" id="A0A2H1WSX6"/>
<dbReference type="SMART" id="SM00595">
    <property type="entry name" value="MADF"/>
    <property type="match status" value="1"/>
</dbReference>
<feature type="domain" description="MADF" evidence="2">
    <location>
        <begin position="4"/>
        <end position="93"/>
    </location>
</feature>
<dbReference type="InterPro" id="IPR039353">
    <property type="entry name" value="TF_Adf1"/>
</dbReference>
<dbReference type="Pfam" id="PF10545">
    <property type="entry name" value="MADF_DNA_bdg"/>
    <property type="match status" value="1"/>
</dbReference>
<dbReference type="InterPro" id="IPR006578">
    <property type="entry name" value="MADF-dom"/>
</dbReference>
<dbReference type="GO" id="GO:0005634">
    <property type="term" value="C:nucleus"/>
    <property type="evidence" value="ECO:0007669"/>
    <property type="project" value="TreeGrafter"/>
</dbReference>
<dbReference type="GO" id="GO:0005667">
    <property type="term" value="C:transcription regulator complex"/>
    <property type="evidence" value="ECO:0007669"/>
    <property type="project" value="TreeGrafter"/>
</dbReference>
<evidence type="ECO:0000313" key="3">
    <source>
        <dbReference type="EMBL" id="SOQ56161.1"/>
    </source>
</evidence>
<reference evidence="3" key="1">
    <citation type="submission" date="2016-07" db="EMBL/GenBank/DDBJ databases">
        <authorList>
            <person name="Bretaudeau A."/>
        </authorList>
    </citation>
    <scope>NUCLEOTIDE SEQUENCE</scope>
    <source>
        <strain evidence="3">Rice</strain>
        <tissue evidence="3">Whole body</tissue>
    </source>
</reference>
<name>A0A2H1WSX6_SPOFR</name>
<dbReference type="PANTHER" id="PTHR12243:SF64">
    <property type="entry name" value="DORSAL INTERACTING PROTEIN 3-RELATED"/>
    <property type="match status" value="1"/>
</dbReference>
<proteinExistence type="predicted"/>
<evidence type="ECO:0000256" key="1">
    <source>
        <dbReference type="SAM" id="MobiDB-lite"/>
    </source>
</evidence>
<accession>A0A2H1WSX6</accession>
<dbReference type="EMBL" id="ODYU01010821">
    <property type="protein sequence ID" value="SOQ56161.1"/>
    <property type="molecule type" value="Genomic_DNA"/>
</dbReference>